<dbReference type="InterPro" id="IPR007555">
    <property type="entry name" value="DUF499"/>
</dbReference>
<proteinExistence type="predicted"/>
<dbReference type="PATRIC" id="fig|1855411.3.peg.1744"/>
<dbReference type="KEGG" id="halh:HTSR_1734"/>
<dbReference type="EMBL" id="CP016070">
    <property type="protein sequence ID" value="AOW80904.1"/>
    <property type="molecule type" value="Genomic_DNA"/>
</dbReference>
<organism evidence="1 2">
    <name type="scientific">Halodesulfurarchaeum formicicum</name>
    <dbReference type="NCBI Taxonomy" id="1873524"/>
    <lineage>
        <taxon>Archaea</taxon>
        <taxon>Methanobacteriati</taxon>
        <taxon>Methanobacteriota</taxon>
        <taxon>Stenosarchaea group</taxon>
        <taxon>Halobacteria</taxon>
        <taxon>Halobacteriales</taxon>
        <taxon>Halobacteriaceae</taxon>
        <taxon>Halodesulfurarchaeum</taxon>
    </lineage>
</organism>
<accession>A0A1D8S6C3</accession>
<dbReference type="Proteomes" id="UP000185608">
    <property type="component" value="Chromosome"/>
</dbReference>
<name>A0A1D8S6C3_9EURY</name>
<reference evidence="1 2" key="1">
    <citation type="submission" date="2016-06" db="EMBL/GenBank/DDBJ databases">
        <title>Discovery of anaerobic lithoheterotrophic haloarchaeon capable of sulfur respiration by hydrogen and formate.</title>
        <authorList>
            <person name="Sorokin D.Y."/>
            <person name="Kublanov I.V."/>
            <person name="Roman P."/>
            <person name="Sinninghe Damste J.S."/>
            <person name="Golyshin P.N."/>
            <person name="Rojo D."/>
            <person name="Ciordia S."/>
            <person name="Mena Md.C."/>
            <person name="Ferrer M."/>
            <person name="Smedile F."/>
            <person name="Messina E."/>
            <person name="La Cono V."/>
            <person name="Yakimov M.M."/>
        </authorList>
    </citation>
    <scope>NUCLEOTIDE SEQUENCE [LARGE SCALE GENOMIC DNA]</scope>
    <source>
        <strain evidence="1 2">HTSR1</strain>
    </source>
</reference>
<protein>
    <submittedName>
        <fullName evidence="1">Putative ATPase (AAA+ superfamily)</fullName>
    </submittedName>
</protein>
<evidence type="ECO:0000313" key="2">
    <source>
        <dbReference type="Proteomes" id="UP000185608"/>
    </source>
</evidence>
<dbReference type="Pfam" id="PF04465">
    <property type="entry name" value="DUF499"/>
    <property type="match status" value="2"/>
</dbReference>
<gene>
    <name evidence="1" type="ORF">HTSR_1734</name>
</gene>
<sequence>MSTQKEEVTSLFEACQPRSDVIDGTLEEEQFAANLATVAHEPDEAAPVYWDAAEFFETTYPTEGLTTLLSNLSGRFLAAEDRETHGYKSSILCLDTTFGGGKTHDLIASYHLANSPTDIGNLSKFIDKNELATEYLDAVSDGLDANSAVFVGGHVDARSARSSRNDPKAPDTNTMWGEIAYQLFGLDGYREIEDYDRDRQAPGQNTLKDLLEQSDQPSVVLIDEIAEYLEDASTLEVGGATLASQTVSFMKSLLETAAQVDSLTVIYSIADSAFKEEAEEVRGLVDELDAVVQRQQKVITPTGETEVGAVLQHRLFDEIDTDVAATVSEQYFHFYDEAPRQFPQEVSEDSYRSKLEREYPFHPTVLETLTEKIDTIPDFQRTRGALKLLGRAIHYLWNHQPGEYDRHFLRLYDLTPADDAPDGSIRATLNESLFEFVDLSAAVTADIYTRDGTAHAQLEDQKWTEKGIPALGSHITTTVLWNSLAFGEQASGIARRGLNEAVAHPDVTFDHYDNALKNLGGDDMNVACYYLYDEDQIRFKAEPNLIRIIDQRIQNTSEEQARSRFEARLEREVGSGGFNVEMFAEEPADVADDGSSPTLSIMHMLTAPVQTERGRETEVPDKIQELYEKTAAKHGGTIQSRSYKNYVLFLAPDSELLENAVDQATRLEAIEDLREDSQQTADLSDEQLQELRDREDEARGLLGESVRNVYRHLFYVEDDGLTHVTITSVDAGGGTKLVDAVRTTLEDMNRIIRDDDQPKGKVWFEQKLWQSQKRRMTTADLETQFARKPGLPYLLSTKPLRKTIARMVSDYEYAYWDSATKTAYWNAQSQPDNWQHDAPLPDSPDVTTSITDSQVKIGDEYELFGSIEDLLDQHADEIRPPELTECANCGKDLPPQSTHKLCEECRSKPAECDDCGEEVEGKTKADEPVLCEDCKTGPGGTWNKSTGSMSAKRAFSEIRGHAVSQAGSDATPGINSLIVQIEGDQPFKHGSFVAQRSPVKSRSESITVDLDYKSRAEMGNGEATFNANFTGPLDAFTTLNQSPEGFSDRAGGNQKVKLSFKFQMDEPEAIDGDEDDVLVQLGDELDGTNITVRAQAGGPTNIEGDDS</sequence>
<evidence type="ECO:0000313" key="1">
    <source>
        <dbReference type="EMBL" id="AOW80904.1"/>
    </source>
</evidence>
<dbReference type="AlphaFoldDB" id="A0A1D8S6C3"/>